<feature type="repeat" description="TPR" evidence="1">
    <location>
        <begin position="78"/>
        <end position="111"/>
    </location>
</feature>
<dbReference type="SUPFAM" id="SSF48452">
    <property type="entry name" value="TPR-like"/>
    <property type="match status" value="2"/>
</dbReference>
<proteinExistence type="predicted"/>
<name>A0A7C9HRL6_9DEIO</name>
<evidence type="ECO:0000256" key="1">
    <source>
        <dbReference type="PROSITE-ProRule" id="PRU00339"/>
    </source>
</evidence>
<comment type="caution">
    <text evidence="2">The sequence shown here is derived from an EMBL/GenBank/DDBJ whole genome shotgun (WGS) entry which is preliminary data.</text>
</comment>
<dbReference type="InterPro" id="IPR011990">
    <property type="entry name" value="TPR-like_helical_dom_sf"/>
</dbReference>
<dbReference type="PROSITE" id="PS50005">
    <property type="entry name" value="TPR"/>
    <property type="match status" value="1"/>
</dbReference>
<keyword evidence="3" id="KW-1185">Reference proteome</keyword>
<dbReference type="InterPro" id="IPR036388">
    <property type="entry name" value="WH-like_DNA-bd_sf"/>
</dbReference>
<keyword evidence="1" id="KW-0802">TPR repeat</keyword>
<dbReference type="InterPro" id="IPR019734">
    <property type="entry name" value="TPR_rpt"/>
</dbReference>
<reference evidence="2 3" key="1">
    <citation type="submission" date="2019-12" db="EMBL/GenBank/DDBJ databases">
        <title>Deinococcus sp. HMF7620 Genome sequencing and assembly.</title>
        <authorList>
            <person name="Kang H."/>
            <person name="Kim H."/>
            <person name="Joh K."/>
        </authorList>
    </citation>
    <scope>NUCLEOTIDE SEQUENCE [LARGE SCALE GENOMIC DNA]</scope>
    <source>
        <strain evidence="2 3">HMF7620</strain>
    </source>
</reference>
<evidence type="ECO:0000313" key="3">
    <source>
        <dbReference type="Proteomes" id="UP000483286"/>
    </source>
</evidence>
<dbReference type="Gene3D" id="1.10.10.10">
    <property type="entry name" value="Winged helix-like DNA-binding domain superfamily/Winged helix DNA-binding domain"/>
    <property type="match status" value="1"/>
</dbReference>
<dbReference type="EMBL" id="WQLB01000009">
    <property type="protein sequence ID" value="MVN86933.1"/>
    <property type="molecule type" value="Genomic_DNA"/>
</dbReference>
<evidence type="ECO:0000313" key="2">
    <source>
        <dbReference type="EMBL" id="MVN86933.1"/>
    </source>
</evidence>
<dbReference type="InterPro" id="IPR051677">
    <property type="entry name" value="AfsR-DnrI-RedD_regulator"/>
</dbReference>
<sequence length="555" mass="61653">MTEASVEYGNALRALGRLNEALSHFALIRSALIGELALRAQRWQGVTAFQLGHSDEGLVSVEQAWHGYLASGHERVAANVMQTLARMYQQVNQNGRATRLYQQALRQLPESPNPLPRLSALQGLLDLQILGGQLQDAEQTLDEARMLLGHTTSGRARGMLMGSEANLAWVAGQFSRYEALIRELWPLSIQVGDSQLRLWTGVRWADLQSQAGHHAAALETLAESGAEGGPADPAVYLLRGLLARRRGHLSEAADALSVAIQLYESRSQPIEVTRGRLHLAYVQYLNNQLSTAFATLAQALDGYLALSTKAGFRRELEEMPEFLTAAALEPTLAPLLPDHSQSAQAVLHLTTLGRSEVRWEGRRLEGLKARHLAVLVYLLLRPGQSRARIETDLYPDVLPERARNQVNSILQDLRTTFGPDFLILTGPYRAPTYTINEGMPVSLDLTAVLRTAPHASIENILTLYKGEFLPDLQGGSWIESRRIEARESFRSAMSFAMRAAQAKLDWERVRLLAEQWIQRDEEDRWPYEMALKAAQALQQPALIAQAEAALKTFDT</sequence>
<organism evidence="2 3">
    <name type="scientific">Deinococcus arboris</name>
    <dbReference type="NCBI Taxonomy" id="2682977"/>
    <lineage>
        <taxon>Bacteria</taxon>
        <taxon>Thermotogati</taxon>
        <taxon>Deinococcota</taxon>
        <taxon>Deinococci</taxon>
        <taxon>Deinococcales</taxon>
        <taxon>Deinococcaceae</taxon>
        <taxon>Deinococcus</taxon>
    </lineage>
</organism>
<dbReference type="Gene3D" id="1.25.40.10">
    <property type="entry name" value="Tetratricopeptide repeat domain"/>
    <property type="match status" value="2"/>
</dbReference>
<protein>
    <recommendedName>
        <fullName evidence="4">SARP family transcriptional regulator</fullName>
    </recommendedName>
</protein>
<accession>A0A7C9HRL6</accession>
<gene>
    <name evidence="2" type="ORF">GO986_09160</name>
</gene>
<dbReference type="Proteomes" id="UP000483286">
    <property type="component" value="Unassembled WGS sequence"/>
</dbReference>
<dbReference type="PANTHER" id="PTHR35807">
    <property type="entry name" value="TRANSCRIPTIONAL REGULATOR REDD-RELATED"/>
    <property type="match status" value="1"/>
</dbReference>
<evidence type="ECO:0008006" key="4">
    <source>
        <dbReference type="Google" id="ProtNLM"/>
    </source>
</evidence>
<dbReference type="AlphaFoldDB" id="A0A7C9HRL6"/>